<dbReference type="EMBL" id="FQTU01000010">
    <property type="protein sequence ID" value="SHE95324.1"/>
    <property type="molecule type" value="Genomic_DNA"/>
</dbReference>
<dbReference type="HAMAP" id="MF_00117">
    <property type="entry name" value="HslO"/>
    <property type="match status" value="1"/>
</dbReference>
<sequence length="295" mass="32359">MKDNIISLKIEDVSARVFAVNSKEAVVRMQQVHNSSYTSTAAAGRVLSAAAMMSMALKSEKDKLSIQIKSDGPIKGIVAVVNSAGEIKIDIHQPDIYLPLKANGKLDVSSAVGKGTLTVVRDLGLKNPYVGTVDIVSGEIAEDFTYYFATSEQTPSVVALGVLLGENDDIKASGGYMIQLMPGCPDDVVKYLEDKISTAKSVTSMLEKDMAPMEMIKAIFPEKKIELIDSKNLEYKCDCSRDRFWDGLAMIKKEDVEKMIFEDGGAEVVCHFCNTKYSFTVEELKKIMEKSKKQA</sequence>
<dbReference type="Pfam" id="PF01430">
    <property type="entry name" value="HSP33"/>
    <property type="match status" value="1"/>
</dbReference>
<dbReference type="GO" id="GO:0042026">
    <property type="term" value="P:protein refolding"/>
    <property type="evidence" value="ECO:0007669"/>
    <property type="project" value="TreeGrafter"/>
</dbReference>
<evidence type="ECO:0000256" key="5">
    <source>
        <dbReference type="ARBA" id="ARBA00023284"/>
    </source>
</evidence>
<feature type="disulfide bond" description="Redox-active" evidence="6">
    <location>
        <begin position="237"/>
        <end position="239"/>
    </location>
</feature>
<dbReference type="Proteomes" id="UP000184251">
    <property type="component" value="Unassembled WGS sequence"/>
</dbReference>
<comment type="function">
    <text evidence="6">Redox regulated molecular chaperone. Protects both thermally unfolding and oxidatively damaged proteins from irreversible aggregation. Plays an important role in the bacterial defense system toward oxidative stress.</text>
</comment>
<evidence type="ECO:0000313" key="7">
    <source>
        <dbReference type="EMBL" id="SHE95324.1"/>
    </source>
</evidence>
<dbReference type="Gene3D" id="3.90.1280.10">
    <property type="entry name" value="HSP33 redox switch-like"/>
    <property type="match status" value="1"/>
</dbReference>
<proteinExistence type="inferred from homology"/>
<dbReference type="Gene3D" id="3.55.30.10">
    <property type="entry name" value="Hsp33 domain"/>
    <property type="match status" value="1"/>
</dbReference>
<dbReference type="SUPFAM" id="SSF64397">
    <property type="entry name" value="Hsp33 domain"/>
    <property type="match status" value="1"/>
</dbReference>
<dbReference type="InterPro" id="IPR000397">
    <property type="entry name" value="Heat_shock_Hsp33"/>
</dbReference>
<dbReference type="STRING" id="1120975.SAMN02746064_01561"/>
<dbReference type="SUPFAM" id="SSF118352">
    <property type="entry name" value="HSP33 redox switch-like"/>
    <property type="match status" value="1"/>
</dbReference>
<dbReference type="AlphaFoldDB" id="A0A1M4XNZ9"/>
<dbReference type="InterPro" id="IPR016154">
    <property type="entry name" value="Heat_shock_Hsp33_C"/>
</dbReference>
<keyword evidence="3 6" id="KW-1015">Disulfide bond</keyword>
<keyword evidence="4 6" id="KW-0143">Chaperone</keyword>
<keyword evidence="1 6" id="KW-0963">Cytoplasm</keyword>
<keyword evidence="5 6" id="KW-0676">Redox-active center</keyword>
<comment type="subcellular location">
    <subcellularLocation>
        <location evidence="6">Cytoplasm</location>
    </subcellularLocation>
</comment>
<protein>
    <recommendedName>
        <fullName evidence="6">33 kDa chaperonin</fullName>
    </recommendedName>
    <alternativeName>
        <fullName evidence="6">Heat shock protein 33 homolog</fullName>
        <shortName evidence="6">HSP33</shortName>
    </alternativeName>
</protein>
<dbReference type="PIRSF" id="PIRSF005261">
    <property type="entry name" value="Heat_shock_Hsp33"/>
    <property type="match status" value="1"/>
</dbReference>
<dbReference type="NCBIfam" id="NF001033">
    <property type="entry name" value="PRK00114.1"/>
    <property type="match status" value="1"/>
</dbReference>
<dbReference type="PANTHER" id="PTHR30111:SF1">
    <property type="entry name" value="33 KDA CHAPERONIN"/>
    <property type="match status" value="1"/>
</dbReference>
<evidence type="ECO:0000313" key="8">
    <source>
        <dbReference type="Proteomes" id="UP000184251"/>
    </source>
</evidence>
<dbReference type="RefSeq" id="WP_073270802.1">
    <property type="nucleotide sequence ID" value="NZ_FQTU01000010.1"/>
</dbReference>
<dbReference type="GO" id="GO:0051082">
    <property type="term" value="F:unfolded protein binding"/>
    <property type="evidence" value="ECO:0007669"/>
    <property type="project" value="UniProtKB-UniRule"/>
</dbReference>
<evidence type="ECO:0000256" key="2">
    <source>
        <dbReference type="ARBA" id="ARBA00022833"/>
    </source>
</evidence>
<dbReference type="OrthoDB" id="9776534at2"/>
<evidence type="ECO:0000256" key="1">
    <source>
        <dbReference type="ARBA" id="ARBA00022490"/>
    </source>
</evidence>
<evidence type="ECO:0000256" key="4">
    <source>
        <dbReference type="ARBA" id="ARBA00023186"/>
    </source>
</evidence>
<reference evidence="7 8" key="1">
    <citation type="submission" date="2016-11" db="EMBL/GenBank/DDBJ databases">
        <authorList>
            <person name="Jaros S."/>
            <person name="Januszkiewicz K."/>
            <person name="Wedrychowicz H."/>
        </authorList>
    </citation>
    <scope>NUCLEOTIDE SEQUENCE [LARGE SCALE GENOMIC DNA]</scope>
    <source>
        <strain evidence="7 8">DSM 14828</strain>
    </source>
</reference>
<dbReference type="InterPro" id="IPR016153">
    <property type="entry name" value="Heat_shock_Hsp33_N"/>
</dbReference>
<evidence type="ECO:0000256" key="3">
    <source>
        <dbReference type="ARBA" id="ARBA00023157"/>
    </source>
</evidence>
<dbReference type="GO" id="GO:0005737">
    <property type="term" value="C:cytoplasm"/>
    <property type="evidence" value="ECO:0007669"/>
    <property type="project" value="UniProtKB-SubCell"/>
</dbReference>
<evidence type="ECO:0000256" key="6">
    <source>
        <dbReference type="HAMAP-Rule" id="MF_00117"/>
    </source>
</evidence>
<dbReference type="CDD" id="cd00498">
    <property type="entry name" value="Hsp33"/>
    <property type="match status" value="1"/>
</dbReference>
<comment type="PTM">
    <text evidence="6">Under oxidizing conditions two disulfide bonds are formed involving the reactive cysteines. Under reducing conditions zinc is bound to the reactive cysteines and the protein is inactive.</text>
</comment>
<dbReference type="PANTHER" id="PTHR30111">
    <property type="entry name" value="33 KDA CHAPERONIN"/>
    <property type="match status" value="1"/>
</dbReference>
<keyword evidence="2 6" id="KW-0862">Zinc</keyword>
<accession>A0A1M4XNZ9</accession>
<name>A0A1M4XNZ9_9FIRM</name>
<organism evidence="7 8">
    <name type="scientific">Alkalibacter saccharofermentans DSM 14828</name>
    <dbReference type="NCBI Taxonomy" id="1120975"/>
    <lineage>
        <taxon>Bacteria</taxon>
        <taxon>Bacillati</taxon>
        <taxon>Bacillota</taxon>
        <taxon>Clostridia</taxon>
        <taxon>Eubacteriales</taxon>
        <taxon>Eubacteriaceae</taxon>
        <taxon>Alkalibacter</taxon>
    </lineage>
</organism>
<feature type="disulfide bond" description="Redox-active" evidence="6">
    <location>
        <begin position="270"/>
        <end position="273"/>
    </location>
</feature>
<keyword evidence="8" id="KW-1185">Reference proteome</keyword>
<comment type="similarity">
    <text evidence="6">Belongs to the HSP33 family.</text>
</comment>
<gene>
    <name evidence="6" type="primary">hslO</name>
    <name evidence="7" type="ORF">SAMN02746064_01561</name>
</gene>
<dbReference type="GO" id="GO:0044183">
    <property type="term" value="F:protein folding chaperone"/>
    <property type="evidence" value="ECO:0007669"/>
    <property type="project" value="TreeGrafter"/>
</dbReference>